<proteinExistence type="predicted"/>
<feature type="compositionally biased region" description="Polar residues" evidence="1">
    <location>
        <begin position="8"/>
        <end position="22"/>
    </location>
</feature>
<sequence>MQEFYMMQQANGCGSNSPSPFQNHHHQHQLASSPTQLPAVTAIRTWHPHVYAKPPRHPTPHFIADILGFRDKSPELTSSYCTMAVTPPPHQQDTLIASPLVNGTALPK</sequence>
<organism evidence="2 3">
    <name type="scientific">Stegodyphus mimosarum</name>
    <name type="common">African social velvet spider</name>
    <dbReference type="NCBI Taxonomy" id="407821"/>
    <lineage>
        <taxon>Eukaryota</taxon>
        <taxon>Metazoa</taxon>
        <taxon>Ecdysozoa</taxon>
        <taxon>Arthropoda</taxon>
        <taxon>Chelicerata</taxon>
        <taxon>Arachnida</taxon>
        <taxon>Araneae</taxon>
        <taxon>Araneomorphae</taxon>
        <taxon>Entelegynae</taxon>
        <taxon>Eresoidea</taxon>
        <taxon>Eresidae</taxon>
        <taxon>Stegodyphus</taxon>
    </lineage>
</organism>
<dbReference type="EMBL" id="KK112709">
    <property type="protein sequence ID" value="KFM58351.1"/>
    <property type="molecule type" value="Genomic_DNA"/>
</dbReference>
<evidence type="ECO:0000313" key="3">
    <source>
        <dbReference type="Proteomes" id="UP000054359"/>
    </source>
</evidence>
<name>A0A087SZR2_STEMI</name>
<feature type="non-terminal residue" evidence="2">
    <location>
        <position position="108"/>
    </location>
</feature>
<dbReference type="AlphaFoldDB" id="A0A087SZR2"/>
<protein>
    <submittedName>
        <fullName evidence="2">Uncharacterized protein</fullName>
    </submittedName>
</protein>
<dbReference type="Proteomes" id="UP000054359">
    <property type="component" value="Unassembled WGS sequence"/>
</dbReference>
<reference evidence="2 3" key="1">
    <citation type="submission" date="2013-11" db="EMBL/GenBank/DDBJ databases">
        <title>Genome sequencing of Stegodyphus mimosarum.</title>
        <authorList>
            <person name="Bechsgaard J."/>
        </authorList>
    </citation>
    <scope>NUCLEOTIDE SEQUENCE [LARGE SCALE GENOMIC DNA]</scope>
</reference>
<evidence type="ECO:0000256" key="1">
    <source>
        <dbReference type="SAM" id="MobiDB-lite"/>
    </source>
</evidence>
<gene>
    <name evidence="2" type="ORF">X975_10246</name>
</gene>
<keyword evidence="3" id="KW-1185">Reference proteome</keyword>
<dbReference type="OrthoDB" id="6159439at2759"/>
<evidence type="ECO:0000313" key="2">
    <source>
        <dbReference type="EMBL" id="KFM58351.1"/>
    </source>
</evidence>
<feature type="region of interest" description="Disordered" evidence="1">
    <location>
        <begin position="8"/>
        <end position="34"/>
    </location>
</feature>
<accession>A0A087SZR2</accession>